<evidence type="ECO:0000313" key="1">
    <source>
        <dbReference type="EMBL" id="KAJ8470843.1"/>
    </source>
</evidence>
<comment type="caution">
    <text evidence="1">The sequence shown here is derived from an EMBL/GenBank/DDBJ whole genome shotgun (WGS) entry which is preliminary data.</text>
</comment>
<proteinExistence type="predicted"/>
<accession>A0AAV8QIV8</accession>
<dbReference type="AlphaFoldDB" id="A0AAV8QIV8"/>
<gene>
    <name evidence="1" type="ORF">OPV22_025186</name>
</gene>
<dbReference type="Proteomes" id="UP001222027">
    <property type="component" value="Unassembled WGS sequence"/>
</dbReference>
<evidence type="ECO:0000313" key="2">
    <source>
        <dbReference type="Proteomes" id="UP001222027"/>
    </source>
</evidence>
<keyword evidence="2" id="KW-1185">Reference proteome</keyword>
<organism evidence="1 2">
    <name type="scientific">Ensete ventricosum</name>
    <name type="common">Abyssinian banana</name>
    <name type="synonym">Musa ensete</name>
    <dbReference type="NCBI Taxonomy" id="4639"/>
    <lineage>
        <taxon>Eukaryota</taxon>
        <taxon>Viridiplantae</taxon>
        <taxon>Streptophyta</taxon>
        <taxon>Embryophyta</taxon>
        <taxon>Tracheophyta</taxon>
        <taxon>Spermatophyta</taxon>
        <taxon>Magnoliopsida</taxon>
        <taxon>Liliopsida</taxon>
        <taxon>Zingiberales</taxon>
        <taxon>Musaceae</taxon>
        <taxon>Ensete</taxon>
    </lineage>
</organism>
<protein>
    <submittedName>
        <fullName evidence="1">Uncharacterized protein</fullName>
    </submittedName>
</protein>
<name>A0AAV8QIV8_ENSVE</name>
<dbReference type="EMBL" id="JAQQAF010000007">
    <property type="protein sequence ID" value="KAJ8470843.1"/>
    <property type="molecule type" value="Genomic_DNA"/>
</dbReference>
<sequence>MASPRPRGHRTFSSPFGRFYSGKVDVGRPGDGPALAIWTGGTNTPSRAVVKLRLSFLSAEAWKLCAT</sequence>
<reference evidence="1 2" key="1">
    <citation type="submission" date="2022-12" db="EMBL/GenBank/DDBJ databases">
        <title>Chromosome-scale assembly of the Ensete ventricosum genome.</title>
        <authorList>
            <person name="Dussert Y."/>
            <person name="Stocks J."/>
            <person name="Wendawek A."/>
            <person name="Woldeyes F."/>
            <person name="Nichols R.A."/>
            <person name="Borrell J.S."/>
        </authorList>
    </citation>
    <scope>NUCLEOTIDE SEQUENCE [LARGE SCALE GENOMIC DNA]</scope>
    <source>
        <strain evidence="2">cv. Maze</strain>
        <tissue evidence="1">Seeds</tissue>
    </source>
</reference>